<comment type="caution">
    <text evidence="2">The sequence shown here is derived from an EMBL/GenBank/DDBJ whole genome shotgun (WGS) entry which is preliminary data.</text>
</comment>
<dbReference type="InterPro" id="IPR001296">
    <property type="entry name" value="Glyco_trans_1"/>
</dbReference>
<evidence type="ECO:0000313" key="3">
    <source>
        <dbReference type="Proteomes" id="UP001242480"/>
    </source>
</evidence>
<protein>
    <submittedName>
        <fullName evidence="2">Glycosyltransferase involved in cell wall biosynthesis</fullName>
    </submittedName>
</protein>
<dbReference type="PANTHER" id="PTHR12526">
    <property type="entry name" value="GLYCOSYLTRANSFERASE"/>
    <property type="match status" value="1"/>
</dbReference>
<dbReference type="Gene3D" id="3.40.50.2000">
    <property type="entry name" value="Glycogen Phosphorylase B"/>
    <property type="match status" value="2"/>
</dbReference>
<proteinExistence type="predicted"/>
<dbReference type="Proteomes" id="UP001242480">
    <property type="component" value="Unassembled WGS sequence"/>
</dbReference>
<evidence type="ECO:0000313" key="2">
    <source>
        <dbReference type="EMBL" id="MDQ0469208.1"/>
    </source>
</evidence>
<name>A0ABU0J4L6_9HYPH</name>
<dbReference type="Pfam" id="PF00534">
    <property type="entry name" value="Glycos_transf_1"/>
    <property type="match status" value="1"/>
</dbReference>
<sequence>MSQNRNLRISCVHQGYELYGSDRCFAESVKAIRRAYPDAEIEVVLPHEGPILELFEGLGCRIVFAPIWVLRRRTLAKLATTGLTCFLPGIVRAAWRMYRNDLVYINTSVIADHMVAARLFRGKTILHVHELPEGATLRLLRLLVRWSRAEIIFNSNATRAAFALPAMRSQVIYNGIAGPRAPAAPSYDGRRPLRVLMLGRINGTKGQEVLVEAIRQVPDLHQRIAVRMVGGAFENESKEVALRTLVRDNGLADIVAVLPFSADPDEHLRWADVVVVPSRRSEALGRVAIEAMAYGRPPIVSDVGGLREIVEHDHTGWLVPPERPEALAARLRAIIEAPASLADKVEPARRRYEALFSEGAAAAAISSVVATMIGPSRHRGGRLGPDTMLLDRA</sequence>
<accession>A0ABU0J4L6</accession>
<reference evidence="2 3" key="1">
    <citation type="submission" date="2023-07" db="EMBL/GenBank/DDBJ databases">
        <title>Genomic Encyclopedia of Type Strains, Phase IV (KMG-IV): sequencing the most valuable type-strain genomes for metagenomic binning, comparative biology and taxonomic classification.</title>
        <authorList>
            <person name="Goeker M."/>
        </authorList>
    </citation>
    <scope>NUCLEOTIDE SEQUENCE [LARGE SCALE GENOMIC DNA]</scope>
    <source>
        <strain evidence="2 3">DSM 19619</strain>
    </source>
</reference>
<dbReference type="RefSeq" id="WP_307271584.1">
    <property type="nucleotide sequence ID" value="NZ_JAUSVX010000003.1"/>
</dbReference>
<dbReference type="CDD" id="cd03801">
    <property type="entry name" value="GT4_PimA-like"/>
    <property type="match status" value="1"/>
</dbReference>
<dbReference type="SUPFAM" id="SSF53756">
    <property type="entry name" value="UDP-Glycosyltransferase/glycogen phosphorylase"/>
    <property type="match status" value="1"/>
</dbReference>
<dbReference type="EMBL" id="JAUSVX010000003">
    <property type="protein sequence ID" value="MDQ0469208.1"/>
    <property type="molecule type" value="Genomic_DNA"/>
</dbReference>
<gene>
    <name evidence="2" type="ORF">QO011_002219</name>
</gene>
<evidence type="ECO:0000259" key="1">
    <source>
        <dbReference type="Pfam" id="PF00534"/>
    </source>
</evidence>
<organism evidence="2 3">
    <name type="scientific">Labrys wisconsinensis</name>
    <dbReference type="NCBI Taxonomy" id="425677"/>
    <lineage>
        <taxon>Bacteria</taxon>
        <taxon>Pseudomonadati</taxon>
        <taxon>Pseudomonadota</taxon>
        <taxon>Alphaproteobacteria</taxon>
        <taxon>Hyphomicrobiales</taxon>
        <taxon>Xanthobacteraceae</taxon>
        <taxon>Labrys</taxon>
    </lineage>
</organism>
<keyword evidence="3" id="KW-1185">Reference proteome</keyword>
<feature type="domain" description="Glycosyl transferase family 1" evidence="1">
    <location>
        <begin position="194"/>
        <end position="346"/>
    </location>
</feature>